<protein>
    <submittedName>
        <fullName evidence="9">Iron complex transport system permease protein</fullName>
    </submittedName>
</protein>
<dbReference type="STRING" id="582692.SAMN05720606_111106"/>
<dbReference type="Gene3D" id="1.10.3470.10">
    <property type="entry name" value="ABC transporter involved in vitamin B12 uptake, BtuC"/>
    <property type="match status" value="1"/>
</dbReference>
<accession>A0A1G5JJA8</accession>
<dbReference type="GO" id="GO:0022857">
    <property type="term" value="F:transmembrane transporter activity"/>
    <property type="evidence" value="ECO:0007669"/>
    <property type="project" value="InterPro"/>
</dbReference>
<dbReference type="Proteomes" id="UP000198538">
    <property type="component" value="Unassembled WGS sequence"/>
</dbReference>
<dbReference type="InterPro" id="IPR037294">
    <property type="entry name" value="ABC_BtuC-like"/>
</dbReference>
<keyword evidence="10" id="KW-1185">Reference proteome</keyword>
<dbReference type="Pfam" id="PF01032">
    <property type="entry name" value="FecCD"/>
    <property type="match status" value="1"/>
</dbReference>
<evidence type="ECO:0000256" key="1">
    <source>
        <dbReference type="ARBA" id="ARBA00004651"/>
    </source>
</evidence>
<dbReference type="PANTHER" id="PTHR30472:SF25">
    <property type="entry name" value="ABC TRANSPORTER PERMEASE PROTEIN MJ0876-RELATED"/>
    <property type="match status" value="1"/>
</dbReference>
<evidence type="ECO:0000256" key="8">
    <source>
        <dbReference type="SAM" id="Phobius"/>
    </source>
</evidence>
<feature type="transmembrane region" description="Helical" evidence="8">
    <location>
        <begin position="24"/>
        <end position="46"/>
    </location>
</feature>
<sequence length="349" mass="37897">MFLSFHNSSRASAVRKHLGLSKHIWIGLTLLILLVAGAYLAMIFHLQPSRKEPILFNWFAWTDNESLIRSVTTIRLPRILAAVLVGAGLGIAGCLLQSLTSNDLADPEVMGINQGANMAIAALMVLMQFQTFRFFTVTASMLGTALSGILIYVLSVRSRFSSSSVVLTGLVNSLFFSSMTTTLIIFHDTDLYQLLRWMAGDLSGMSWEDVMFSLVTLVPVSILCCLFASQLNVLSMGKDTAISVGQRLTMVRSGIMVAIIVLVGAATAVCGPIGFIGLMAVHIIRTLTGIDYRVIVPLAALTGSVLLVYADLIGRLLFYPLEAPVGLITAFIGAPFFIVLMRMRGRKRS</sequence>
<dbReference type="EMBL" id="FMVM01000011">
    <property type="protein sequence ID" value="SCY88462.1"/>
    <property type="molecule type" value="Genomic_DNA"/>
</dbReference>
<evidence type="ECO:0000256" key="6">
    <source>
        <dbReference type="ARBA" id="ARBA00022989"/>
    </source>
</evidence>
<dbReference type="FunFam" id="1.10.3470.10:FF:000001">
    <property type="entry name" value="Vitamin B12 ABC transporter permease BtuC"/>
    <property type="match status" value="1"/>
</dbReference>
<evidence type="ECO:0000256" key="3">
    <source>
        <dbReference type="ARBA" id="ARBA00022448"/>
    </source>
</evidence>
<evidence type="ECO:0000256" key="7">
    <source>
        <dbReference type="ARBA" id="ARBA00023136"/>
    </source>
</evidence>
<organism evidence="9 10">
    <name type="scientific">Paenibacillus polysaccharolyticus</name>
    <dbReference type="NCBI Taxonomy" id="582692"/>
    <lineage>
        <taxon>Bacteria</taxon>
        <taxon>Bacillati</taxon>
        <taxon>Bacillota</taxon>
        <taxon>Bacilli</taxon>
        <taxon>Bacillales</taxon>
        <taxon>Paenibacillaceae</taxon>
        <taxon>Paenibacillus</taxon>
    </lineage>
</organism>
<dbReference type="SUPFAM" id="SSF81345">
    <property type="entry name" value="ABC transporter involved in vitamin B12 uptake, BtuC"/>
    <property type="match status" value="1"/>
</dbReference>
<comment type="similarity">
    <text evidence="2">Belongs to the binding-protein-dependent transport system permease family. FecCD subfamily.</text>
</comment>
<dbReference type="GO" id="GO:0005886">
    <property type="term" value="C:plasma membrane"/>
    <property type="evidence" value="ECO:0007669"/>
    <property type="project" value="UniProtKB-SubCell"/>
</dbReference>
<proteinExistence type="inferred from homology"/>
<keyword evidence="5 8" id="KW-0812">Transmembrane</keyword>
<dbReference type="GO" id="GO:0033214">
    <property type="term" value="P:siderophore-iron import into cell"/>
    <property type="evidence" value="ECO:0007669"/>
    <property type="project" value="TreeGrafter"/>
</dbReference>
<feature type="transmembrane region" description="Helical" evidence="8">
    <location>
        <begin position="79"/>
        <end position="99"/>
    </location>
</feature>
<name>A0A1G5JJA8_9BACL</name>
<comment type="subcellular location">
    <subcellularLocation>
        <location evidence="1">Cell membrane</location>
        <topology evidence="1">Multi-pass membrane protein</topology>
    </subcellularLocation>
</comment>
<feature type="transmembrane region" description="Helical" evidence="8">
    <location>
        <begin position="166"/>
        <end position="186"/>
    </location>
</feature>
<gene>
    <name evidence="9" type="ORF">SAMN05720606_111106</name>
</gene>
<evidence type="ECO:0000313" key="9">
    <source>
        <dbReference type="EMBL" id="SCY88462.1"/>
    </source>
</evidence>
<feature type="transmembrane region" description="Helical" evidence="8">
    <location>
        <begin position="255"/>
        <end position="278"/>
    </location>
</feature>
<keyword evidence="6 8" id="KW-1133">Transmembrane helix</keyword>
<dbReference type="AlphaFoldDB" id="A0A1G5JJA8"/>
<feature type="transmembrane region" description="Helical" evidence="8">
    <location>
        <begin position="134"/>
        <end position="154"/>
    </location>
</feature>
<dbReference type="InterPro" id="IPR000522">
    <property type="entry name" value="ABC_transptr_permease_BtuC"/>
</dbReference>
<dbReference type="RefSeq" id="WP_090921975.1">
    <property type="nucleotide sequence ID" value="NZ_FMVM01000011.1"/>
</dbReference>
<keyword evidence="4" id="KW-1003">Cell membrane</keyword>
<evidence type="ECO:0000313" key="10">
    <source>
        <dbReference type="Proteomes" id="UP000198538"/>
    </source>
</evidence>
<evidence type="ECO:0000256" key="5">
    <source>
        <dbReference type="ARBA" id="ARBA00022692"/>
    </source>
</evidence>
<evidence type="ECO:0000256" key="2">
    <source>
        <dbReference type="ARBA" id="ARBA00007935"/>
    </source>
</evidence>
<keyword evidence="7 8" id="KW-0472">Membrane</keyword>
<keyword evidence="3" id="KW-0813">Transport</keyword>
<evidence type="ECO:0000256" key="4">
    <source>
        <dbReference type="ARBA" id="ARBA00022475"/>
    </source>
</evidence>
<feature type="transmembrane region" description="Helical" evidence="8">
    <location>
        <begin position="316"/>
        <end position="340"/>
    </location>
</feature>
<dbReference type="PANTHER" id="PTHR30472">
    <property type="entry name" value="FERRIC ENTEROBACTIN TRANSPORT SYSTEM PERMEASE PROTEIN"/>
    <property type="match status" value="1"/>
</dbReference>
<dbReference type="CDD" id="cd06550">
    <property type="entry name" value="TM_ABC_iron-siderophores_like"/>
    <property type="match status" value="1"/>
</dbReference>
<feature type="transmembrane region" description="Helical" evidence="8">
    <location>
        <begin position="207"/>
        <end position="229"/>
    </location>
</feature>
<reference evidence="10" key="1">
    <citation type="submission" date="2016-10" db="EMBL/GenBank/DDBJ databases">
        <authorList>
            <person name="Varghese N."/>
            <person name="Submissions S."/>
        </authorList>
    </citation>
    <scope>NUCLEOTIDE SEQUENCE [LARGE SCALE GENOMIC DNA]</scope>
    <source>
        <strain evidence="10">BL9</strain>
    </source>
</reference>